<dbReference type="EMBL" id="AEDR01000016">
    <property type="protein sequence ID" value="EFL56650.1"/>
    <property type="molecule type" value="Genomic_DNA"/>
</dbReference>
<keyword evidence="3" id="KW-1133">Transmembrane helix</keyword>
<dbReference type="Pfam" id="PF00535">
    <property type="entry name" value="Glycos_transf_2"/>
    <property type="match status" value="1"/>
</dbReference>
<dbReference type="eggNOG" id="COG0463">
    <property type="taxonomic scope" value="Bacteria"/>
</dbReference>
<evidence type="ECO:0000256" key="3">
    <source>
        <dbReference type="SAM" id="Phobius"/>
    </source>
</evidence>
<evidence type="ECO:0000313" key="6">
    <source>
        <dbReference type="Proteomes" id="UP000004211"/>
    </source>
</evidence>
<dbReference type="PANTHER" id="PTHR22916:SF51">
    <property type="entry name" value="GLYCOSYLTRANSFERASE EPSH-RELATED"/>
    <property type="match status" value="1"/>
</dbReference>
<name>E1L4L3_9FIRM</name>
<dbReference type="Gene3D" id="3.90.550.10">
    <property type="entry name" value="Spore Coat Polysaccharide Biosynthesis Protein SpsA, Chain A"/>
    <property type="match status" value="1"/>
</dbReference>
<feature type="domain" description="Glycosyltransferase 2-like" evidence="4">
    <location>
        <begin position="10"/>
        <end position="149"/>
    </location>
</feature>
<evidence type="ECO:0000313" key="5">
    <source>
        <dbReference type="EMBL" id="EFL56650.1"/>
    </source>
</evidence>
<dbReference type="PANTHER" id="PTHR22916">
    <property type="entry name" value="GLYCOSYLTRANSFERASE"/>
    <property type="match status" value="1"/>
</dbReference>
<dbReference type="EC" id="2.4.-.-" evidence="5"/>
<evidence type="ECO:0000259" key="4">
    <source>
        <dbReference type="Pfam" id="PF00535"/>
    </source>
</evidence>
<keyword evidence="2 5" id="KW-0808">Transferase</keyword>
<protein>
    <submittedName>
        <fullName evidence="5">Glycosyltransferase, group 2 family protein</fullName>
        <ecNumber evidence="5">2.4.-.-</ecNumber>
    </submittedName>
</protein>
<keyword evidence="3" id="KW-0812">Transmembrane</keyword>
<proteinExistence type="predicted"/>
<dbReference type="InterPro" id="IPR001173">
    <property type="entry name" value="Glyco_trans_2-like"/>
</dbReference>
<sequence>MSVIVNPLVSIIVPVYNAQNSLKYCVQSILNQSYKNIEIILVDDGSTDLSSSLCDKFASQHNIIRVIHKMNNGVSSARNYGLNIANGEFILFVDSDDSISSNYVESFVSESINADLVIGSIEDIYINCDGEIYKSKIRKHTAISKGVLCEEYYNLLDWSRGPGAKLYRKCIIDRYQLKFDENVSIAEDQLFNFNYYQYIKTYCISTQSIYKYYHRDQVDTLSRLIDNESFNDDIYKMNIEYDFLIEYRVKHPNRIYTYDIIDLINKYSFDHDTGSFLLFCQRISTLANLNMLSIKDISVLKKKIIVILLIFRLYWLVALYYRFKSSY</sequence>
<evidence type="ECO:0000256" key="2">
    <source>
        <dbReference type="ARBA" id="ARBA00022679"/>
    </source>
</evidence>
<keyword evidence="1 5" id="KW-0328">Glycosyltransferase</keyword>
<keyword evidence="3" id="KW-0472">Membrane</keyword>
<dbReference type="CDD" id="cd00761">
    <property type="entry name" value="Glyco_tranf_GTA_type"/>
    <property type="match status" value="1"/>
</dbReference>
<dbReference type="AlphaFoldDB" id="E1L4L3"/>
<dbReference type="Proteomes" id="UP000004211">
    <property type="component" value="Unassembled WGS sequence"/>
</dbReference>
<dbReference type="RefSeq" id="WP_005375820.1">
    <property type="nucleotide sequence ID" value="NZ_AEDR01000016.1"/>
</dbReference>
<reference evidence="5 6" key="1">
    <citation type="submission" date="2010-08" db="EMBL/GenBank/DDBJ databases">
        <authorList>
            <person name="Durkin A.S."/>
            <person name="Madupu R."/>
            <person name="Torralba M."/>
            <person name="Gillis M."/>
            <person name="Methe B."/>
            <person name="Sutton G."/>
            <person name="Nelson K.E."/>
        </authorList>
    </citation>
    <scope>NUCLEOTIDE SEQUENCE [LARGE SCALE GENOMIC DNA]</scope>
    <source>
        <strain evidence="5 6">ACS-049-V-Sch6</strain>
    </source>
</reference>
<dbReference type="GO" id="GO:0016757">
    <property type="term" value="F:glycosyltransferase activity"/>
    <property type="evidence" value="ECO:0007669"/>
    <property type="project" value="UniProtKB-KW"/>
</dbReference>
<comment type="caution">
    <text evidence="5">The sequence shown here is derived from an EMBL/GenBank/DDBJ whole genome shotgun (WGS) entry which is preliminary data.</text>
</comment>
<dbReference type="InterPro" id="IPR029044">
    <property type="entry name" value="Nucleotide-diphossugar_trans"/>
</dbReference>
<organism evidence="5 6">
    <name type="scientific">Veillonella atypica ACS-049-V-Sch6</name>
    <dbReference type="NCBI Taxonomy" id="866776"/>
    <lineage>
        <taxon>Bacteria</taxon>
        <taxon>Bacillati</taxon>
        <taxon>Bacillota</taxon>
        <taxon>Negativicutes</taxon>
        <taxon>Veillonellales</taxon>
        <taxon>Veillonellaceae</taxon>
        <taxon>Veillonella</taxon>
    </lineage>
</organism>
<evidence type="ECO:0000256" key="1">
    <source>
        <dbReference type="ARBA" id="ARBA00022676"/>
    </source>
</evidence>
<accession>E1L4L3</accession>
<gene>
    <name evidence="5" type="ORF">HMPREF9321_0776</name>
</gene>
<dbReference type="SUPFAM" id="SSF53448">
    <property type="entry name" value="Nucleotide-diphospho-sugar transferases"/>
    <property type="match status" value="1"/>
</dbReference>
<feature type="transmembrane region" description="Helical" evidence="3">
    <location>
        <begin position="304"/>
        <end position="323"/>
    </location>
</feature>